<organism evidence="2 3">
    <name type="scientific">Parasponia andersonii</name>
    <name type="common">Sponia andersonii</name>
    <dbReference type="NCBI Taxonomy" id="3476"/>
    <lineage>
        <taxon>Eukaryota</taxon>
        <taxon>Viridiplantae</taxon>
        <taxon>Streptophyta</taxon>
        <taxon>Embryophyta</taxon>
        <taxon>Tracheophyta</taxon>
        <taxon>Spermatophyta</taxon>
        <taxon>Magnoliopsida</taxon>
        <taxon>eudicotyledons</taxon>
        <taxon>Gunneridae</taxon>
        <taxon>Pentapetalae</taxon>
        <taxon>rosids</taxon>
        <taxon>fabids</taxon>
        <taxon>Rosales</taxon>
        <taxon>Cannabaceae</taxon>
        <taxon>Parasponia</taxon>
    </lineage>
</organism>
<dbReference type="STRING" id="3476.A0A2P5BZX9"/>
<dbReference type="Proteomes" id="UP000237105">
    <property type="component" value="Unassembled WGS sequence"/>
</dbReference>
<evidence type="ECO:0000313" key="3">
    <source>
        <dbReference type="Proteomes" id="UP000237105"/>
    </source>
</evidence>
<keyword evidence="1" id="KW-0812">Transmembrane</keyword>
<protein>
    <submittedName>
        <fullName evidence="2">Uncharacterized protein</fullName>
    </submittedName>
</protein>
<keyword evidence="1" id="KW-1133">Transmembrane helix</keyword>
<accession>A0A2P5BZX9</accession>
<feature type="non-terminal residue" evidence="2">
    <location>
        <position position="1"/>
    </location>
</feature>
<feature type="transmembrane region" description="Helical" evidence="1">
    <location>
        <begin position="67"/>
        <end position="87"/>
    </location>
</feature>
<evidence type="ECO:0000256" key="1">
    <source>
        <dbReference type="SAM" id="Phobius"/>
    </source>
</evidence>
<proteinExistence type="predicted"/>
<evidence type="ECO:0000313" key="2">
    <source>
        <dbReference type="EMBL" id="PON54348.1"/>
    </source>
</evidence>
<name>A0A2P5BZX9_PARAD</name>
<sequence length="92" mass="10352">PSIDIFEAFDELLLTKRQVKVFYYGPLGQNSQKFIEYFRMTKISTLKCTWTSSNPVHGSNGGPMGGVPTLIIIIFFLNFCCCSRCLAQSFGK</sequence>
<dbReference type="EMBL" id="JXTB01000196">
    <property type="protein sequence ID" value="PON54348.1"/>
    <property type="molecule type" value="Genomic_DNA"/>
</dbReference>
<comment type="caution">
    <text evidence="2">The sequence shown here is derived from an EMBL/GenBank/DDBJ whole genome shotgun (WGS) entry which is preliminary data.</text>
</comment>
<keyword evidence="1" id="KW-0472">Membrane</keyword>
<dbReference type="AlphaFoldDB" id="A0A2P5BZX9"/>
<gene>
    <name evidence="2" type="ORF">PanWU01x14_195770</name>
</gene>
<keyword evidence="3" id="KW-1185">Reference proteome</keyword>
<dbReference type="PANTHER" id="PTHR48040">
    <property type="entry name" value="PLEIOTROPIC DRUG RESISTANCE PROTEIN 1-LIKE ISOFORM X1"/>
    <property type="match status" value="1"/>
</dbReference>
<dbReference type="OrthoDB" id="66620at2759"/>
<reference evidence="3" key="1">
    <citation type="submission" date="2016-06" db="EMBL/GenBank/DDBJ databases">
        <title>Parallel loss of symbiosis genes in relatives of nitrogen-fixing non-legume Parasponia.</title>
        <authorList>
            <person name="Van Velzen R."/>
            <person name="Holmer R."/>
            <person name="Bu F."/>
            <person name="Rutten L."/>
            <person name="Van Zeijl A."/>
            <person name="Liu W."/>
            <person name="Santuari L."/>
            <person name="Cao Q."/>
            <person name="Sharma T."/>
            <person name="Shen D."/>
            <person name="Roswanjaya Y."/>
            <person name="Wardhani T."/>
            <person name="Kalhor M.S."/>
            <person name="Jansen J."/>
            <person name="Van den Hoogen J."/>
            <person name="Gungor B."/>
            <person name="Hartog M."/>
            <person name="Hontelez J."/>
            <person name="Verver J."/>
            <person name="Yang W.-C."/>
            <person name="Schijlen E."/>
            <person name="Repin R."/>
            <person name="Schilthuizen M."/>
            <person name="Schranz E."/>
            <person name="Heidstra R."/>
            <person name="Miyata K."/>
            <person name="Fedorova E."/>
            <person name="Kohlen W."/>
            <person name="Bisseling T."/>
            <person name="Smit S."/>
            <person name="Geurts R."/>
        </authorList>
    </citation>
    <scope>NUCLEOTIDE SEQUENCE [LARGE SCALE GENOMIC DNA]</scope>
    <source>
        <strain evidence="3">cv. WU1-14</strain>
    </source>
</reference>